<feature type="transmembrane region" description="Helical" evidence="2">
    <location>
        <begin position="403"/>
        <end position="422"/>
    </location>
</feature>
<keyword evidence="2" id="KW-1133">Transmembrane helix</keyword>
<feature type="transmembrane region" description="Helical" evidence="2">
    <location>
        <begin position="264"/>
        <end position="284"/>
    </location>
</feature>
<dbReference type="PANTHER" id="PTHR38592">
    <property type="entry name" value="BLL4819 PROTEIN"/>
    <property type="match status" value="1"/>
</dbReference>
<dbReference type="Pfam" id="PF10129">
    <property type="entry name" value="OpgC_C"/>
    <property type="match status" value="1"/>
</dbReference>
<dbReference type="RefSeq" id="WP_338550008.1">
    <property type="nucleotide sequence ID" value="NZ_CP146069.1"/>
</dbReference>
<organism evidence="3 4">
    <name type="scientific">Roseovarius phycicola</name>
    <dbReference type="NCBI Taxonomy" id="3080976"/>
    <lineage>
        <taxon>Bacteria</taxon>
        <taxon>Pseudomonadati</taxon>
        <taxon>Pseudomonadota</taxon>
        <taxon>Alphaproteobacteria</taxon>
        <taxon>Rhodobacterales</taxon>
        <taxon>Roseobacteraceae</taxon>
        <taxon>Roseovarius</taxon>
    </lineage>
</organism>
<feature type="transmembrane region" description="Helical" evidence="2">
    <location>
        <begin position="365"/>
        <end position="383"/>
    </location>
</feature>
<feature type="transmembrane region" description="Helical" evidence="2">
    <location>
        <begin position="34"/>
        <end position="57"/>
    </location>
</feature>
<evidence type="ECO:0000313" key="3">
    <source>
        <dbReference type="EMBL" id="WWR47173.1"/>
    </source>
</evidence>
<proteinExistence type="predicted"/>
<feature type="transmembrane region" description="Helical" evidence="2">
    <location>
        <begin position="150"/>
        <end position="173"/>
    </location>
</feature>
<feature type="compositionally biased region" description="Polar residues" evidence="1">
    <location>
        <begin position="1"/>
        <end position="11"/>
    </location>
</feature>
<dbReference type="EMBL" id="CP146069">
    <property type="protein sequence ID" value="WWR47173.1"/>
    <property type="molecule type" value="Genomic_DNA"/>
</dbReference>
<dbReference type="InterPro" id="IPR014550">
    <property type="entry name" value="UCP028704_OpgC"/>
</dbReference>
<protein>
    <submittedName>
        <fullName evidence="3">OpgC domain-containing protein</fullName>
    </submittedName>
</protein>
<keyword evidence="4" id="KW-1185">Reference proteome</keyword>
<evidence type="ECO:0000256" key="2">
    <source>
        <dbReference type="SAM" id="Phobius"/>
    </source>
</evidence>
<name>A0ABZ2HIR9_9RHOB</name>
<dbReference type="PIRSF" id="PIRSF028704">
    <property type="entry name" value="UPC028704"/>
    <property type="match status" value="1"/>
</dbReference>
<accession>A0ABZ2HIR9</accession>
<evidence type="ECO:0000256" key="1">
    <source>
        <dbReference type="SAM" id="MobiDB-lite"/>
    </source>
</evidence>
<gene>
    <name evidence="3" type="ORF">RZ517_03030</name>
</gene>
<feature type="transmembrane region" description="Helical" evidence="2">
    <location>
        <begin position="239"/>
        <end position="257"/>
    </location>
</feature>
<dbReference type="Proteomes" id="UP001364156">
    <property type="component" value="Chromosome"/>
</dbReference>
<feature type="transmembrane region" description="Helical" evidence="2">
    <location>
        <begin position="106"/>
        <end position="130"/>
    </location>
</feature>
<feature type="transmembrane region" description="Helical" evidence="2">
    <location>
        <begin position="323"/>
        <end position="344"/>
    </location>
</feature>
<dbReference type="PANTHER" id="PTHR38592:SF3">
    <property type="entry name" value="BLL4819 PROTEIN"/>
    <property type="match status" value="1"/>
</dbReference>
<keyword evidence="2" id="KW-0812">Transmembrane</keyword>
<feature type="region of interest" description="Disordered" evidence="1">
    <location>
        <begin position="1"/>
        <end position="22"/>
    </location>
</feature>
<feature type="transmembrane region" description="Helical" evidence="2">
    <location>
        <begin position="69"/>
        <end position="86"/>
    </location>
</feature>
<reference evidence="3 4" key="1">
    <citation type="submission" date="2023-10" db="EMBL/GenBank/DDBJ databases">
        <title>Roseovarius strain S88 nov., isolated from a marine algae.</title>
        <authorList>
            <person name="Lee M.W."/>
            <person name="Lee J.K."/>
            <person name="Kim J.M."/>
            <person name="Choi D.G."/>
            <person name="Baek J.H."/>
            <person name="Bayburt H."/>
            <person name="Jung J.J."/>
            <person name="Han D.M."/>
            <person name="Jeon C.O."/>
        </authorList>
    </citation>
    <scope>NUCLEOTIDE SEQUENCE [LARGE SCALE GENOMIC DNA]</scope>
    <source>
        <strain evidence="3 4">S88</strain>
    </source>
</reference>
<evidence type="ECO:0000313" key="4">
    <source>
        <dbReference type="Proteomes" id="UP001364156"/>
    </source>
</evidence>
<sequence length="437" mass="49594">MATISPSSDYGPTTERKEAPALPKATVRDPRLDFFRGIAMFIILLAHTPGNLWTRWIPARWGFSDATEMFVFCSGMASAIAFGKLFQTQGLGMGSARIAFRTWQVYWAHIGLFLITTMCMLGLAHMGFTLRSYTDQLNLGPFLNNIEGNLIGLMTLTYVPNYFDILPMYMVILAMIPLVMALSRIHPFVALGACFVLWGFANMELGELFTDADITPLQLPAQYWFPEGKDTRPWFFNPFGWQLCFFTGFALMIGWIPRPPVNKWLIGLALAFVIFSFVFSSVGMRSYDWQSEWWNDTIRSWQRQTFRDMAPLRSKTDFGLFRYLHMLALGYLAWAAVGEGGKYLKIGRAWSWVVNNIIMKVGQQSLAVFVFSMLLARFLGVWLDETSTLVGDRFVRDPWTNALVNFVGFALLVVCAYVAGWFKSSPWKPKHTAGGQA</sequence>
<keyword evidence="2" id="KW-0472">Membrane</keyword>
<feature type="transmembrane region" description="Helical" evidence="2">
    <location>
        <begin position="185"/>
        <end position="201"/>
    </location>
</feature>